<feature type="signal peptide" evidence="1">
    <location>
        <begin position="1"/>
        <end position="20"/>
    </location>
</feature>
<keyword evidence="1" id="KW-0732">Signal</keyword>
<evidence type="ECO:0008006" key="4">
    <source>
        <dbReference type="Google" id="ProtNLM"/>
    </source>
</evidence>
<dbReference type="Proteomes" id="UP000319817">
    <property type="component" value="Chromosome"/>
</dbReference>
<organism evidence="2 3">
    <name type="scientific">Stieleria marina</name>
    <dbReference type="NCBI Taxonomy" id="1930275"/>
    <lineage>
        <taxon>Bacteria</taxon>
        <taxon>Pseudomonadati</taxon>
        <taxon>Planctomycetota</taxon>
        <taxon>Planctomycetia</taxon>
        <taxon>Pirellulales</taxon>
        <taxon>Pirellulaceae</taxon>
        <taxon>Stieleria</taxon>
    </lineage>
</organism>
<accession>A0A517NWQ3</accession>
<protein>
    <recommendedName>
        <fullName evidence="4">LTXXQ motif protein</fullName>
    </recommendedName>
</protein>
<evidence type="ECO:0000313" key="2">
    <source>
        <dbReference type="EMBL" id="QDT11560.1"/>
    </source>
</evidence>
<dbReference type="Gene3D" id="1.20.120.1490">
    <property type="match status" value="1"/>
</dbReference>
<sequence precursor="true">MLIRAILITTFAFMATSAGIQNAIAQDATVKSLEKTKPAPRPKSMDAIKEAVKDLTDEQKEKLEALRKKAVAQQTALRKSASISWRLSEQRREAYEKLKAKGLKGKKLSAQANKEVGYTKEQTVAQTKVGKVWNDYRYAIVNVLSAEQKRQLPTWLTDGHAARAKAEKVKAAAKKKS</sequence>
<reference evidence="2 3" key="1">
    <citation type="submission" date="2019-02" db="EMBL/GenBank/DDBJ databases">
        <title>Deep-cultivation of Planctomycetes and their phenomic and genomic characterization uncovers novel biology.</title>
        <authorList>
            <person name="Wiegand S."/>
            <person name="Jogler M."/>
            <person name="Boedeker C."/>
            <person name="Pinto D."/>
            <person name="Vollmers J."/>
            <person name="Rivas-Marin E."/>
            <person name="Kohn T."/>
            <person name="Peeters S.H."/>
            <person name="Heuer A."/>
            <person name="Rast P."/>
            <person name="Oberbeckmann S."/>
            <person name="Bunk B."/>
            <person name="Jeske O."/>
            <person name="Meyerdierks A."/>
            <person name="Storesund J.E."/>
            <person name="Kallscheuer N."/>
            <person name="Luecker S."/>
            <person name="Lage O.M."/>
            <person name="Pohl T."/>
            <person name="Merkel B.J."/>
            <person name="Hornburger P."/>
            <person name="Mueller R.-W."/>
            <person name="Bruemmer F."/>
            <person name="Labrenz M."/>
            <person name="Spormann A.M."/>
            <person name="Op den Camp H."/>
            <person name="Overmann J."/>
            <person name="Amann R."/>
            <person name="Jetten M.S.M."/>
            <person name="Mascher T."/>
            <person name="Medema M.H."/>
            <person name="Devos D.P."/>
            <person name="Kaster A.-K."/>
            <person name="Ovreas L."/>
            <person name="Rohde M."/>
            <person name="Galperin M.Y."/>
            <person name="Jogler C."/>
        </authorList>
    </citation>
    <scope>NUCLEOTIDE SEQUENCE [LARGE SCALE GENOMIC DNA]</scope>
    <source>
        <strain evidence="2 3">K23_9</strain>
    </source>
</reference>
<dbReference type="RefSeq" id="WP_145419374.1">
    <property type="nucleotide sequence ID" value="NZ_CP036526.1"/>
</dbReference>
<evidence type="ECO:0000256" key="1">
    <source>
        <dbReference type="SAM" id="SignalP"/>
    </source>
</evidence>
<proteinExistence type="predicted"/>
<name>A0A517NWQ3_9BACT</name>
<feature type="chain" id="PRO_5022152237" description="LTXXQ motif protein" evidence="1">
    <location>
        <begin position="21"/>
        <end position="177"/>
    </location>
</feature>
<keyword evidence="3" id="KW-1185">Reference proteome</keyword>
<evidence type="ECO:0000313" key="3">
    <source>
        <dbReference type="Proteomes" id="UP000319817"/>
    </source>
</evidence>
<dbReference type="EMBL" id="CP036526">
    <property type="protein sequence ID" value="QDT11560.1"/>
    <property type="molecule type" value="Genomic_DNA"/>
</dbReference>
<dbReference type="AlphaFoldDB" id="A0A517NWQ3"/>
<gene>
    <name evidence="2" type="ORF">K239x_35590</name>
</gene>